<organism evidence="1 2">
    <name type="scientific">Gossypium arboreum</name>
    <name type="common">Tree cotton</name>
    <name type="synonym">Gossypium nanking</name>
    <dbReference type="NCBI Taxonomy" id="29729"/>
    <lineage>
        <taxon>Eukaryota</taxon>
        <taxon>Viridiplantae</taxon>
        <taxon>Streptophyta</taxon>
        <taxon>Embryophyta</taxon>
        <taxon>Tracheophyta</taxon>
        <taxon>Spermatophyta</taxon>
        <taxon>Magnoliopsida</taxon>
        <taxon>eudicotyledons</taxon>
        <taxon>Gunneridae</taxon>
        <taxon>Pentapetalae</taxon>
        <taxon>rosids</taxon>
        <taxon>malvids</taxon>
        <taxon>Malvales</taxon>
        <taxon>Malvaceae</taxon>
        <taxon>Malvoideae</taxon>
        <taxon>Gossypium</taxon>
    </lineage>
</organism>
<reference evidence="1 2" key="1">
    <citation type="submission" date="2023-03" db="EMBL/GenBank/DDBJ databases">
        <title>WGS of Gossypium arboreum.</title>
        <authorList>
            <person name="Yu D."/>
        </authorList>
    </citation>
    <scope>NUCLEOTIDE SEQUENCE [LARGE SCALE GENOMIC DNA]</scope>
    <source>
        <tissue evidence="1">Leaf</tissue>
    </source>
</reference>
<protein>
    <submittedName>
        <fullName evidence="1">Uncharacterized protein</fullName>
    </submittedName>
</protein>
<keyword evidence="2" id="KW-1185">Reference proteome</keyword>
<proteinExistence type="predicted"/>
<evidence type="ECO:0000313" key="1">
    <source>
        <dbReference type="EMBL" id="KAK5846522.1"/>
    </source>
</evidence>
<dbReference type="EMBL" id="JARKNE010000001">
    <property type="protein sequence ID" value="KAK5846522.1"/>
    <property type="molecule type" value="Genomic_DNA"/>
</dbReference>
<comment type="caution">
    <text evidence="1">The sequence shown here is derived from an EMBL/GenBank/DDBJ whole genome shotgun (WGS) entry which is preliminary data.</text>
</comment>
<accession>A0ABR0R4L8</accession>
<sequence length="126" mass="13944">MPTIDRSDLCDPRENFRIMGPRGACPCGPQGLAKNLHARVLCPCGPTRLTWPSPCGPHSHAHTTTRSCLAHDHSFIKHMVVSHARPTTQPDTPLCGVDRMLIRLSPKLDFLHFGNTTVTVSMRNQL</sequence>
<dbReference type="Proteomes" id="UP001358586">
    <property type="component" value="Chromosome 1"/>
</dbReference>
<name>A0ABR0R4L8_GOSAR</name>
<gene>
    <name evidence="1" type="ORF">PVK06_002813</name>
</gene>
<evidence type="ECO:0000313" key="2">
    <source>
        <dbReference type="Proteomes" id="UP001358586"/>
    </source>
</evidence>